<dbReference type="OMA" id="DVCIDHS"/>
<dbReference type="Gene3D" id="3.30.1360.180">
    <property type="match status" value="1"/>
</dbReference>
<organism evidence="1 2">
    <name type="scientific">Syncephalastrum racemosum</name>
    <name type="common">Filamentous fungus</name>
    <dbReference type="NCBI Taxonomy" id="13706"/>
    <lineage>
        <taxon>Eukaryota</taxon>
        <taxon>Fungi</taxon>
        <taxon>Fungi incertae sedis</taxon>
        <taxon>Mucoromycota</taxon>
        <taxon>Mucoromycotina</taxon>
        <taxon>Mucoromycetes</taxon>
        <taxon>Mucorales</taxon>
        <taxon>Syncephalastraceae</taxon>
        <taxon>Syncephalastrum</taxon>
    </lineage>
</organism>
<dbReference type="PROSITE" id="PS50276">
    <property type="entry name" value="PANCREATIC_HORMONE_2"/>
    <property type="match status" value="1"/>
</dbReference>
<dbReference type="SUPFAM" id="SSF53649">
    <property type="entry name" value="Alkaline phosphatase-like"/>
    <property type="match status" value="1"/>
</dbReference>
<gene>
    <name evidence="1" type="ORF">BCR43DRAFT_530049</name>
</gene>
<dbReference type="FunCoup" id="A0A1X2HQU5">
    <property type="interactions" value="205"/>
</dbReference>
<dbReference type="InterPro" id="IPR017850">
    <property type="entry name" value="Alkaline_phosphatase_core_sf"/>
</dbReference>
<evidence type="ECO:0000313" key="1">
    <source>
        <dbReference type="EMBL" id="ORZ01748.1"/>
    </source>
</evidence>
<sequence>MKPSFPSITFPNHWTLATGLYPEAHGIVGNEFYDPVLKKQFIHKVPAISSTDEWWGGEPIWTTSSTQGKRSAVVMWPGSPVQRFKPDYLWDYERSVTADQKMDAALNWLDMPFEERPQMIAVYVPQIDQKGHGGGPQGKQLNSVLSQMDDAVGHLMDGLKARNLDSHVHVVVVSDHGMAATDKSRLIFYEDILSKESLSFLREREVWPLLNLRPKDDAPPHAIQQVYKELSDYAQRVGEPHFQVYLREDVPERFHYSHNERIAPVVMIPDVGYAIVSHKDYDIHSDKDYRPRGIHGYDNEALEMRAIFMAQGPRVEKHWDAGTVLPPFYNVEVYGFVSKILNLDAAPNNGTGLF</sequence>
<dbReference type="InParanoid" id="A0A1X2HQU5"/>
<dbReference type="Gene3D" id="3.40.720.10">
    <property type="entry name" value="Alkaline Phosphatase, subunit A"/>
    <property type="match status" value="1"/>
</dbReference>
<keyword evidence="2" id="KW-1185">Reference proteome</keyword>
<dbReference type="CDD" id="cd16018">
    <property type="entry name" value="Enpp"/>
    <property type="match status" value="1"/>
</dbReference>
<dbReference type="AlphaFoldDB" id="A0A1X2HQU5"/>
<dbReference type="PANTHER" id="PTHR10151">
    <property type="entry name" value="ECTONUCLEOTIDE PYROPHOSPHATASE/PHOSPHODIESTERASE"/>
    <property type="match status" value="1"/>
</dbReference>
<dbReference type="InterPro" id="IPR002591">
    <property type="entry name" value="Phosphodiest/P_Trfase"/>
</dbReference>
<reference evidence="1 2" key="1">
    <citation type="submission" date="2016-07" db="EMBL/GenBank/DDBJ databases">
        <title>Pervasive Adenine N6-methylation of Active Genes in Fungi.</title>
        <authorList>
            <consortium name="DOE Joint Genome Institute"/>
            <person name="Mondo S.J."/>
            <person name="Dannebaum R.O."/>
            <person name="Kuo R.C."/>
            <person name="Labutti K."/>
            <person name="Haridas S."/>
            <person name="Kuo A."/>
            <person name="Salamov A."/>
            <person name="Ahrendt S.R."/>
            <person name="Lipzen A."/>
            <person name="Sullivan W."/>
            <person name="Andreopoulos W.B."/>
            <person name="Clum A."/>
            <person name="Lindquist E."/>
            <person name="Daum C."/>
            <person name="Ramamoorthy G.K."/>
            <person name="Gryganskyi A."/>
            <person name="Culley D."/>
            <person name="Magnuson J.K."/>
            <person name="James T.Y."/>
            <person name="O'Malley M.A."/>
            <person name="Stajich J.E."/>
            <person name="Spatafora J.W."/>
            <person name="Visel A."/>
            <person name="Grigoriev I.V."/>
        </authorList>
    </citation>
    <scope>NUCLEOTIDE SEQUENCE [LARGE SCALE GENOMIC DNA]</scope>
    <source>
        <strain evidence="1 2">NRRL 2496</strain>
    </source>
</reference>
<dbReference type="FunFam" id="3.30.1360.180:FF:000003">
    <property type="entry name" value="Type I phosphodiesterase/nucleotide pyrophosphatase family protein"/>
    <property type="match status" value="1"/>
</dbReference>
<dbReference type="PANTHER" id="PTHR10151:SF120">
    <property type="entry name" value="BIS(5'-ADENOSYL)-TRIPHOSPHATASE"/>
    <property type="match status" value="1"/>
</dbReference>
<dbReference type="STRING" id="13706.A0A1X2HQU5"/>
<dbReference type="OrthoDB" id="415411at2759"/>
<dbReference type="EMBL" id="MCGN01000002">
    <property type="protein sequence ID" value="ORZ01748.1"/>
    <property type="molecule type" value="Genomic_DNA"/>
</dbReference>
<dbReference type="Proteomes" id="UP000242180">
    <property type="component" value="Unassembled WGS sequence"/>
</dbReference>
<accession>A0A1X2HQU5</accession>
<dbReference type="Pfam" id="PF01663">
    <property type="entry name" value="Phosphodiest"/>
    <property type="match status" value="1"/>
</dbReference>
<dbReference type="GO" id="GO:0047429">
    <property type="term" value="F:nucleoside triphosphate diphosphatase activity"/>
    <property type="evidence" value="ECO:0007669"/>
    <property type="project" value="TreeGrafter"/>
</dbReference>
<protein>
    <submittedName>
        <fullName evidence="1">Alkaline-phosphatase-like protein</fullName>
    </submittedName>
</protein>
<evidence type="ECO:0000313" key="2">
    <source>
        <dbReference type="Proteomes" id="UP000242180"/>
    </source>
</evidence>
<dbReference type="GO" id="GO:0009141">
    <property type="term" value="P:nucleoside triphosphate metabolic process"/>
    <property type="evidence" value="ECO:0007669"/>
    <property type="project" value="TreeGrafter"/>
</dbReference>
<proteinExistence type="predicted"/>
<dbReference type="GO" id="GO:0017111">
    <property type="term" value="F:ribonucleoside triphosphate phosphatase activity"/>
    <property type="evidence" value="ECO:0007669"/>
    <property type="project" value="TreeGrafter"/>
</dbReference>
<comment type="caution">
    <text evidence="1">The sequence shown here is derived from an EMBL/GenBank/DDBJ whole genome shotgun (WGS) entry which is preliminary data.</text>
</comment>
<name>A0A1X2HQU5_SYNRA</name>